<dbReference type="AlphaFoldDB" id="M7Y2T7"/>
<feature type="signal peptide" evidence="2">
    <location>
        <begin position="1"/>
        <end position="27"/>
    </location>
</feature>
<proteinExistence type="predicted"/>
<protein>
    <submittedName>
        <fullName evidence="4">Amidohydrolase family protein</fullName>
    </submittedName>
</protein>
<sequence length="573" mass="60750">MLNAQFRKKVKLLVMAAFILGLQDLVAQSDPKGERRVTGTYAIQNATVTTAPGKTLSKATILIKNGIIESVGTNISIPKDAQLILADSLYIYPGFIDGASSAGVGKPADAERPANMDPSKPTDEVAGITPWRNVLDYFDKNNSQIGDWRKNGVTIAQIVPEGGMLPGKSAIVTFGHSSSSNVIAAQVGMSARFRALGGGRGYGVYPGTPLGIMAKYRDVYKNAEISAKHNRLFASTSGLARPEINKTSEAMYPVLDKNIPMVFEASSDIEVRRVLSLQKELGFRVVLAGVTEVDNVISEIKAANAAVLLSMKLPEDKITKAKTEGLSEEMMQRTKRIQESYENMLKQAAKLEAAGIPFGFAGLGSKSADMLKNLRIMTANGLSENGLVAALTTNPANILGIGKFAGTIEKGKLANLVIMTGPILSEDAQVKHVVADGYIFDYEVKPKKNGNEAKTNGSGNGTVSIEGVWDYVSDTPAGSSGGTMDIKRDGNGYKGTITYDSPSGGGKASSEMKNITVSGNTLSFSFGVAANGMSLDVEVSGEVNVSQFTGNLSLTDYGSFPLKATKKPNQSNF</sequence>
<dbReference type="Gene3D" id="3.20.20.140">
    <property type="entry name" value="Metal-dependent hydrolases"/>
    <property type="match status" value="1"/>
</dbReference>
<name>M7Y2T7_9BACT</name>
<keyword evidence="5" id="KW-1185">Reference proteome</keyword>
<feature type="domain" description="Amidohydrolase-related" evidence="3">
    <location>
        <begin position="327"/>
        <end position="437"/>
    </location>
</feature>
<dbReference type="InterPro" id="IPR011059">
    <property type="entry name" value="Metal-dep_hydrolase_composite"/>
</dbReference>
<dbReference type="SUPFAM" id="SSF51338">
    <property type="entry name" value="Composite domain of metallo-dependent hydrolases"/>
    <property type="match status" value="1"/>
</dbReference>
<dbReference type="Pfam" id="PF01979">
    <property type="entry name" value="Amidohydro_1"/>
    <property type="match status" value="1"/>
</dbReference>
<keyword evidence="2" id="KW-0732">Signal</keyword>
<feature type="chain" id="PRO_5004088489" evidence="2">
    <location>
        <begin position="28"/>
        <end position="573"/>
    </location>
</feature>
<dbReference type="RefSeq" id="WP_008623681.1">
    <property type="nucleotide sequence ID" value="NZ_AMZY02000003.1"/>
</dbReference>
<evidence type="ECO:0000313" key="5">
    <source>
        <dbReference type="Proteomes" id="UP000010953"/>
    </source>
</evidence>
<organism evidence="4 5">
    <name type="scientific">Mariniradius saccharolyticus AK6</name>
    <dbReference type="NCBI Taxonomy" id="1239962"/>
    <lineage>
        <taxon>Bacteria</taxon>
        <taxon>Pseudomonadati</taxon>
        <taxon>Bacteroidota</taxon>
        <taxon>Cytophagia</taxon>
        <taxon>Cytophagales</taxon>
        <taxon>Cyclobacteriaceae</taxon>
        <taxon>Mariniradius</taxon>
    </lineage>
</organism>
<evidence type="ECO:0000259" key="3">
    <source>
        <dbReference type="Pfam" id="PF01979"/>
    </source>
</evidence>
<evidence type="ECO:0000256" key="2">
    <source>
        <dbReference type="SAM" id="SignalP"/>
    </source>
</evidence>
<dbReference type="PANTHER" id="PTHR43135">
    <property type="entry name" value="ALPHA-D-RIBOSE 1-METHYLPHOSPHONATE 5-TRIPHOSPHATE DIPHOSPHATASE"/>
    <property type="match status" value="1"/>
</dbReference>
<evidence type="ECO:0000313" key="4">
    <source>
        <dbReference type="EMBL" id="EMS35072.1"/>
    </source>
</evidence>
<dbReference type="EMBL" id="AMZY02000003">
    <property type="protein sequence ID" value="EMS35072.1"/>
    <property type="molecule type" value="Genomic_DNA"/>
</dbReference>
<dbReference type="SUPFAM" id="SSF51556">
    <property type="entry name" value="Metallo-dependent hydrolases"/>
    <property type="match status" value="1"/>
</dbReference>
<dbReference type="InterPro" id="IPR006680">
    <property type="entry name" value="Amidohydro-rel"/>
</dbReference>
<dbReference type="PANTHER" id="PTHR43135:SF3">
    <property type="entry name" value="ALPHA-D-RIBOSE 1-METHYLPHOSPHONATE 5-TRIPHOSPHATE DIPHOSPHATASE"/>
    <property type="match status" value="1"/>
</dbReference>
<dbReference type="GO" id="GO:0016810">
    <property type="term" value="F:hydrolase activity, acting on carbon-nitrogen (but not peptide) bonds"/>
    <property type="evidence" value="ECO:0007669"/>
    <property type="project" value="InterPro"/>
</dbReference>
<gene>
    <name evidence="4" type="ORF">C943_02965</name>
</gene>
<dbReference type="InterPro" id="IPR051781">
    <property type="entry name" value="Metallo-dep_Hydrolase"/>
</dbReference>
<dbReference type="Proteomes" id="UP000010953">
    <property type="component" value="Unassembled WGS sequence"/>
</dbReference>
<dbReference type="STRING" id="1239962.C943_02965"/>
<dbReference type="eggNOG" id="COG1228">
    <property type="taxonomic scope" value="Bacteria"/>
</dbReference>
<dbReference type="Gene3D" id="2.30.40.10">
    <property type="entry name" value="Urease, subunit C, domain 1"/>
    <property type="match status" value="1"/>
</dbReference>
<accession>M7Y2T7</accession>
<feature type="region of interest" description="Disordered" evidence="1">
    <location>
        <begin position="106"/>
        <end position="125"/>
    </location>
</feature>
<reference evidence="4" key="1">
    <citation type="submission" date="2013-01" db="EMBL/GenBank/DDBJ databases">
        <title>Genome assembly of Mariniradius saccharolyticus AK6.</title>
        <authorList>
            <person name="Vaidya B."/>
            <person name="Khatri I."/>
            <person name="Tanuku N.R.S."/>
            <person name="Subramanian S."/>
            <person name="Pinnaka A."/>
        </authorList>
    </citation>
    <scope>NUCLEOTIDE SEQUENCE [LARGE SCALE GENOMIC DNA]</scope>
    <source>
        <strain evidence="4">AK6</strain>
    </source>
</reference>
<dbReference type="InParanoid" id="M7Y2T7"/>
<evidence type="ECO:0000256" key="1">
    <source>
        <dbReference type="SAM" id="MobiDB-lite"/>
    </source>
</evidence>
<dbReference type="InterPro" id="IPR032466">
    <property type="entry name" value="Metal_Hydrolase"/>
</dbReference>
<comment type="caution">
    <text evidence="4">The sequence shown here is derived from an EMBL/GenBank/DDBJ whole genome shotgun (WGS) entry which is preliminary data.</text>
</comment>